<dbReference type="InterPro" id="IPR011598">
    <property type="entry name" value="bHLH_dom"/>
</dbReference>
<keyword evidence="10" id="KW-1185">Reference proteome</keyword>
<feature type="compositionally biased region" description="Basic and acidic residues" evidence="7">
    <location>
        <begin position="651"/>
        <end position="661"/>
    </location>
</feature>
<dbReference type="InterPro" id="IPR036638">
    <property type="entry name" value="HLH_DNA-bd_sf"/>
</dbReference>
<dbReference type="SUPFAM" id="SSF47459">
    <property type="entry name" value="HLH, helix-loop-helix DNA-binding domain"/>
    <property type="match status" value="1"/>
</dbReference>
<keyword evidence="6" id="KW-0539">Nucleus</keyword>
<keyword evidence="5" id="KW-0804">Transcription</keyword>
<evidence type="ECO:0000256" key="4">
    <source>
        <dbReference type="ARBA" id="ARBA00023125"/>
    </source>
</evidence>
<dbReference type="SMART" id="SM00353">
    <property type="entry name" value="HLH"/>
    <property type="match status" value="1"/>
</dbReference>
<accession>A0AAD5LJ07</accession>
<keyword evidence="3" id="KW-0805">Transcription regulation</keyword>
<dbReference type="PANTHER" id="PTHR45776:SF2">
    <property type="entry name" value="MIP04163P"/>
    <property type="match status" value="1"/>
</dbReference>
<sequence>MSIKRALNDEAKFMDLTAIGCSLLLEQQNCTSGVAKSDTSITVTMSGHDAISGQVGTYQSSNYLSPRQAPPPPYPGGLTPYHSPYVSPYETPFQTPSPSPLSSVQSSPATSVCRTKGPGIDEELAMILESEPFIWEQQPANTLQTMVQQGPPPPPYPLQSDRVTGRPPHPRPALSVQPSRTLMKQQLQRHQLEQQERREREMIKLQSVGRASSCPSDKMGIPIMVPSQQPVVDPVSVPPQVLTVRTRLENPTLYHVIESRKRQVREFLQHGQQQASSSLPLDHRPSATVSSAPAGGFAVPLTQHPSAPTDAEADDFLEDILNLEAGLEEADRNRVMDTSSQHQTLPPEVSDSGSLMEHFLTLSSTLHHHGDHVPLPTALELPTKLPANTASSTPPAKGTTASINDNVDYVPIITGAFTAAGLKGSGLTSGPPSSLTSPMTSPTSSPCHHPLRNHHTNGHHHHHHRGSIDSVFVDLDLSGSGTEFGAASGLAAALGNGLSNDGIGGVVDLRALAKDRQKKDNHNMIERRRRFNINDRIKELGTLLPKSNDPDMCRYYDCFRDVRQNKGGILKASVDYIRRLRHDRDRLVQNEARQRQLELQNRRLLLRIQQLELQAKTHGLQLPSSDSDGAWTDPHLTSAPLTPSTPPYIKTEPRDDNSFRKVPDLIPEIGSGGVLAAACEFSALDDFMEDDFNQATRGDPLLSSSHHASGNQQHTHLVGHFETHPDDHHHHHQGGNDMSRVRNYQPSEEDESLSPESLDRMELSA</sequence>
<dbReference type="GO" id="GO:0000981">
    <property type="term" value="F:DNA-binding transcription factor activity, RNA polymerase II-specific"/>
    <property type="evidence" value="ECO:0007669"/>
    <property type="project" value="TreeGrafter"/>
</dbReference>
<evidence type="ECO:0000259" key="8">
    <source>
        <dbReference type="PROSITE" id="PS50888"/>
    </source>
</evidence>
<dbReference type="GO" id="GO:0005634">
    <property type="term" value="C:nucleus"/>
    <property type="evidence" value="ECO:0007669"/>
    <property type="project" value="UniProtKB-SubCell"/>
</dbReference>
<dbReference type="Pfam" id="PF15951">
    <property type="entry name" value="MITF_TFEB_C_3_N"/>
    <property type="match status" value="1"/>
</dbReference>
<comment type="subcellular location">
    <subcellularLocation>
        <location evidence="1">Nucleus</location>
    </subcellularLocation>
</comment>
<evidence type="ECO:0000256" key="6">
    <source>
        <dbReference type="ARBA" id="ARBA00023242"/>
    </source>
</evidence>
<evidence type="ECO:0000256" key="1">
    <source>
        <dbReference type="ARBA" id="ARBA00004123"/>
    </source>
</evidence>
<evidence type="ECO:0000256" key="7">
    <source>
        <dbReference type="SAM" id="MobiDB-lite"/>
    </source>
</evidence>
<dbReference type="Gene3D" id="4.10.280.10">
    <property type="entry name" value="Helix-loop-helix DNA-binding domain"/>
    <property type="match status" value="1"/>
</dbReference>
<keyword evidence="4" id="KW-0238">DNA-binding</keyword>
<feature type="region of interest" description="Disordered" evidence="7">
    <location>
        <begin position="721"/>
        <end position="765"/>
    </location>
</feature>
<reference evidence="9 10" key="1">
    <citation type="submission" date="2022-05" db="EMBL/GenBank/DDBJ databases">
        <title>A multi-omics perspective on studying reproductive biology in Daphnia sinensis.</title>
        <authorList>
            <person name="Jia J."/>
        </authorList>
    </citation>
    <scope>NUCLEOTIDE SEQUENCE [LARGE SCALE GENOMIC DNA]</scope>
    <source>
        <strain evidence="9 10">WSL</strain>
    </source>
</reference>
<evidence type="ECO:0000256" key="5">
    <source>
        <dbReference type="ARBA" id="ARBA00023163"/>
    </source>
</evidence>
<dbReference type="InterPro" id="IPR031867">
    <property type="entry name" value="MiT/TFE_N"/>
</dbReference>
<dbReference type="GO" id="GO:0046983">
    <property type="term" value="F:protein dimerization activity"/>
    <property type="evidence" value="ECO:0007669"/>
    <property type="project" value="InterPro"/>
</dbReference>
<evidence type="ECO:0000256" key="3">
    <source>
        <dbReference type="ARBA" id="ARBA00023015"/>
    </source>
</evidence>
<feature type="compositionally biased region" description="Polar residues" evidence="7">
    <location>
        <begin position="270"/>
        <end position="279"/>
    </location>
</feature>
<feature type="region of interest" description="Disordered" evidence="7">
    <location>
        <begin position="423"/>
        <end position="465"/>
    </location>
</feature>
<dbReference type="PANTHER" id="PTHR45776">
    <property type="entry name" value="MIP04163P"/>
    <property type="match status" value="1"/>
</dbReference>
<feature type="compositionally biased region" description="Basic residues" evidence="7">
    <location>
        <begin position="449"/>
        <end position="465"/>
    </location>
</feature>
<feature type="region of interest" description="Disordered" evidence="7">
    <location>
        <begin position="268"/>
        <end position="310"/>
    </location>
</feature>
<dbReference type="EMBL" id="WJBH02000002">
    <property type="protein sequence ID" value="KAI9562925.1"/>
    <property type="molecule type" value="Genomic_DNA"/>
</dbReference>
<dbReference type="Proteomes" id="UP000820818">
    <property type="component" value="Linkage Group LG2"/>
</dbReference>
<dbReference type="Pfam" id="PF00010">
    <property type="entry name" value="HLH"/>
    <property type="match status" value="1"/>
</dbReference>
<feature type="domain" description="BHLH" evidence="8">
    <location>
        <begin position="517"/>
        <end position="580"/>
    </location>
</feature>
<dbReference type="PROSITE" id="PS50888">
    <property type="entry name" value="BHLH"/>
    <property type="match status" value="1"/>
</dbReference>
<evidence type="ECO:0000256" key="2">
    <source>
        <dbReference type="ARBA" id="ARBA00008289"/>
    </source>
</evidence>
<feature type="compositionally biased region" description="Low complexity" evidence="7">
    <location>
        <begin position="94"/>
        <end position="112"/>
    </location>
</feature>
<evidence type="ECO:0000313" key="9">
    <source>
        <dbReference type="EMBL" id="KAI9562925.1"/>
    </source>
</evidence>
<evidence type="ECO:0000313" key="10">
    <source>
        <dbReference type="Proteomes" id="UP000820818"/>
    </source>
</evidence>
<proteinExistence type="inferred from homology"/>
<feature type="region of interest" description="Disordered" evidence="7">
    <location>
        <begin position="61"/>
        <end position="116"/>
    </location>
</feature>
<feature type="region of interest" description="Disordered" evidence="7">
    <location>
        <begin position="145"/>
        <end position="177"/>
    </location>
</feature>
<protein>
    <recommendedName>
        <fullName evidence="8">BHLH domain-containing protein</fullName>
    </recommendedName>
</protein>
<comment type="similarity">
    <text evidence="2">Belongs to the MiT/TFE family.</text>
</comment>
<organism evidence="9 10">
    <name type="scientific">Daphnia sinensis</name>
    <dbReference type="NCBI Taxonomy" id="1820382"/>
    <lineage>
        <taxon>Eukaryota</taxon>
        <taxon>Metazoa</taxon>
        <taxon>Ecdysozoa</taxon>
        <taxon>Arthropoda</taxon>
        <taxon>Crustacea</taxon>
        <taxon>Branchiopoda</taxon>
        <taxon>Diplostraca</taxon>
        <taxon>Cladocera</taxon>
        <taxon>Anomopoda</taxon>
        <taxon>Daphniidae</taxon>
        <taxon>Daphnia</taxon>
        <taxon>Daphnia similis group</taxon>
    </lineage>
</organism>
<dbReference type="AlphaFoldDB" id="A0AAD5LJ07"/>
<gene>
    <name evidence="9" type="ORF">GHT06_010381</name>
</gene>
<comment type="caution">
    <text evidence="9">The sequence shown here is derived from an EMBL/GenBank/DDBJ whole genome shotgun (WGS) entry which is preliminary data.</text>
</comment>
<dbReference type="GO" id="GO:0000978">
    <property type="term" value="F:RNA polymerase II cis-regulatory region sequence-specific DNA binding"/>
    <property type="evidence" value="ECO:0007669"/>
    <property type="project" value="TreeGrafter"/>
</dbReference>
<feature type="region of interest" description="Disordered" evidence="7">
    <location>
        <begin position="332"/>
        <end position="352"/>
    </location>
</feature>
<name>A0AAD5LJ07_9CRUS</name>
<feature type="region of interest" description="Disordered" evidence="7">
    <location>
        <begin position="622"/>
        <end position="661"/>
    </location>
</feature>
<feature type="compositionally biased region" description="Low complexity" evidence="7">
    <location>
        <begin position="423"/>
        <end position="448"/>
    </location>
</feature>